<proteinExistence type="predicted"/>
<dbReference type="VEuPathDB" id="VectorBase:CSON000308"/>
<feature type="compositionally biased region" description="Low complexity" evidence="2">
    <location>
        <begin position="314"/>
        <end position="327"/>
    </location>
</feature>
<feature type="region of interest" description="Disordered" evidence="2">
    <location>
        <begin position="263"/>
        <end position="335"/>
    </location>
</feature>
<dbReference type="EMBL" id="UFQT01001050">
    <property type="protein sequence ID" value="SSX28635.1"/>
    <property type="molecule type" value="Genomic_DNA"/>
</dbReference>
<accession>A0A336MEB1</accession>
<evidence type="ECO:0000313" key="3">
    <source>
        <dbReference type="EMBL" id="SSX28635.1"/>
    </source>
</evidence>
<protein>
    <submittedName>
        <fullName evidence="3">CSON000308 protein</fullName>
    </submittedName>
</protein>
<feature type="compositionally biased region" description="Basic and acidic residues" evidence="2">
    <location>
        <begin position="263"/>
        <end position="277"/>
    </location>
</feature>
<organism evidence="3">
    <name type="scientific">Culicoides sonorensis</name>
    <name type="common">Biting midge</name>
    <dbReference type="NCBI Taxonomy" id="179676"/>
    <lineage>
        <taxon>Eukaryota</taxon>
        <taxon>Metazoa</taxon>
        <taxon>Ecdysozoa</taxon>
        <taxon>Arthropoda</taxon>
        <taxon>Hexapoda</taxon>
        <taxon>Insecta</taxon>
        <taxon>Pterygota</taxon>
        <taxon>Neoptera</taxon>
        <taxon>Endopterygota</taxon>
        <taxon>Diptera</taxon>
        <taxon>Nematocera</taxon>
        <taxon>Chironomoidea</taxon>
        <taxon>Ceratopogonidae</taxon>
        <taxon>Ceratopogoninae</taxon>
        <taxon>Culicoides</taxon>
        <taxon>Monoculicoides</taxon>
    </lineage>
</organism>
<evidence type="ECO:0000256" key="2">
    <source>
        <dbReference type="SAM" id="MobiDB-lite"/>
    </source>
</evidence>
<reference evidence="3" key="1">
    <citation type="submission" date="2018-07" db="EMBL/GenBank/DDBJ databases">
        <authorList>
            <person name="Quirk P.G."/>
            <person name="Krulwich T.A."/>
        </authorList>
    </citation>
    <scope>NUCLEOTIDE SEQUENCE</scope>
</reference>
<feature type="compositionally biased region" description="Basic and acidic residues" evidence="2">
    <location>
        <begin position="291"/>
        <end position="302"/>
    </location>
</feature>
<feature type="coiled-coil region" evidence="1">
    <location>
        <begin position="375"/>
        <end position="409"/>
    </location>
</feature>
<dbReference type="AlphaFoldDB" id="A0A336MEB1"/>
<gene>
    <name evidence="3" type="primary">CSON000308</name>
</gene>
<sequence>MEQLNEIEKLLKYIRKNIEHDKSLLGLQADQRENNLDYLIEIDENNNNNERHINGKILNNIDMNVMHSRRNSFDNNNYTNNRSKKYLNYAHVLPSRSKSLIEIQKCCVTGEQENSDVVSCSEAIVAPVQYNSVRLNRPTEEELLKWDLYRHQDDLPKPWTFYKLNKSVYRPPENIRDDYNGQWWPTKENNPNINDEIRDKNMNLNNNHTNTNNNNINQQNNLNNNKLNIKDPKTNPWKAREGNEIDQWVTDAFYSYFPSLNESRREKKQKLARDRQQDYNNFVKQIPVPVPKREQLRQKREQYLNQVKRSELTSASSNDGSSSPVSSGARPGTPKHRLLQDLQHIGLPAMLQTDVVEQREKKSAEEEAEKRAIYQKELLRQIEEKKRNLEKLRKQQEEEEYRVTRELENQLLTLRLEEELAKQGKKLARTQAIANRDTLRRQALVNRLVEDKNIAADSIEKAMHKNLIDFNTTFNIKNTSDNKKPDELQIPNLKNQENQRIYTYFTNSAKVDKQLTNSSCGGSSSSSTADDLLVLPHINRYQYCKKCRTDIDDSYLNLTSPFSSSTPSELNHTKNDMNANRIKSCFHCHILDHKLSDKLCQDCNKTFKKLSNGCHKCQNSKDSCEFCNKNDFNYCPFCVDRHQETKSKDLNNNLSPEQIFNNVSVVPIPKRYIDEQNRLPKFINNENDSSVRRSALQLKPLMIPKTAGSVQDSKLTRKSGSFRRLEAKWEVPAVRRFSMSQNYNNDNRVNGPIETYTEIGAFKKQLQAEKIKETASE</sequence>
<feature type="compositionally biased region" description="Basic and acidic residues" evidence="2">
    <location>
        <begin position="228"/>
        <end position="238"/>
    </location>
</feature>
<keyword evidence="1" id="KW-0175">Coiled coil</keyword>
<name>A0A336MEB1_CULSO</name>
<feature type="region of interest" description="Disordered" evidence="2">
    <location>
        <begin position="200"/>
        <end position="238"/>
    </location>
</feature>
<feature type="compositionally biased region" description="Low complexity" evidence="2">
    <location>
        <begin position="202"/>
        <end position="227"/>
    </location>
</feature>
<evidence type="ECO:0000256" key="1">
    <source>
        <dbReference type="SAM" id="Coils"/>
    </source>
</evidence>